<evidence type="ECO:0000313" key="7">
    <source>
        <dbReference type="Proteomes" id="UP000244335"/>
    </source>
</evidence>
<comment type="caution">
    <text evidence="6">The sequence shown here is derived from an EMBL/GenBank/DDBJ whole genome shotgun (WGS) entry which is preliminary data.</text>
</comment>
<dbReference type="InterPro" id="IPR043129">
    <property type="entry name" value="ATPase_NBD"/>
</dbReference>
<evidence type="ECO:0000259" key="5">
    <source>
        <dbReference type="Pfam" id="PF21546"/>
    </source>
</evidence>
<evidence type="ECO:0000256" key="2">
    <source>
        <dbReference type="ARBA" id="ARBA00022679"/>
    </source>
</evidence>
<evidence type="ECO:0000256" key="3">
    <source>
        <dbReference type="ARBA" id="ARBA00022777"/>
    </source>
</evidence>
<dbReference type="Gene3D" id="3.30.420.40">
    <property type="match status" value="2"/>
</dbReference>
<comment type="similarity">
    <text evidence="1">Belongs to the FGGY kinase family.</text>
</comment>
<dbReference type="Proteomes" id="UP000244335">
    <property type="component" value="Unassembled WGS sequence"/>
</dbReference>
<proteinExistence type="inferred from homology"/>
<keyword evidence="2" id="KW-0808">Transferase</keyword>
<feature type="domain" description="Carbohydrate kinase FGGY N-terminal" evidence="4">
    <location>
        <begin position="9"/>
        <end position="243"/>
    </location>
</feature>
<dbReference type="InterPro" id="IPR050406">
    <property type="entry name" value="FGGY_Carb_Kinase"/>
</dbReference>
<evidence type="ECO:0000313" key="6">
    <source>
        <dbReference type="EMBL" id="PVE50333.1"/>
    </source>
</evidence>
<dbReference type="RefSeq" id="WP_116494781.1">
    <property type="nucleotide sequence ID" value="NZ_QDFR01000012.1"/>
</dbReference>
<dbReference type="CDD" id="cd07772">
    <property type="entry name" value="ASKHA_NBD_FGGY_NaCK-like"/>
    <property type="match status" value="1"/>
</dbReference>
<dbReference type="InterPro" id="IPR049382">
    <property type="entry name" value="FGGY_C_2"/>
</dbReference>
<keyword evidence="3 6" id="KW-0418">Kinase</keyword>
<dbReference type="InterPro" id="IPR018484">
    <property type="entry name" value="FGGY_N"/>
</dbReference>
<accession>A0AA92H7B3</accession>
<evidence type="ECO:0000256" key="1">
    <source>
        <dbReference type="ARBA" id="ARBA00009156"/>
    </source>
</evidence>
<dbReference type="Pfam" id="PF00370">
    <property type="entry name" value="FGGY_N"/>
    <property type="match status" value="1"/>
</dbReference>
<dbReference type="GO" id="GO:0005975">
    <property type="term" value="P:carbohydrate metabolic process"/>
    <property type="evidence" value="ECO:0007669"/>
    <property type="project" value="InterPro"/>
</dbReference>
<evidence type="ECO:0000259" key="4">
    <source>
        <dbReference type="Pfam" id="PF00370"/>
    </source>
</evidence>
<protein>
    <submittedName>
        <fullName evidence="6">Carbohydrate kinase</fullName>
    </submittedName>
</protein>
<sequence>MSKPIRTVAVIDIGKTHAKLIVVDAESGKELASRKMANKVVGGPPYPHYDTDALWRFIQEGLAELNNVPGYQAISITTHGASAALLNTAGELAMPVLDYEFTFPDQIIDAYEAIRPEFAETFSPRLTGGLNLGAQLHYQRACFPEAFASVSTILTYPQYWAHRLTGIAVNEATSLGCHTDLWRPFEGDYSSLVARLGIADLMAPIRSAFDVLGETTPNITRQLGLAAPVPVYCGIHDSNASLLPHLVGFGLPCTVVSTGTWVVCFAAGGQADDLDENRDTLVNVDAFGKPVPSARYMGGREWEIITKGLEQVAPDAEWIAVEDVIAQGQMQLPSVVSGTGPFPGATGGWHNEPQTDEGRRAGASLYQALMTMTCLDLIGSRGPIVVEGPFAANRVFRAALSTLSGRDVYASASHTGTSLGASFLTGTKSNVPVELVTERIADLDTYAKRWRERAE</sequence>
<dbReference type="PANTHER" id="PTHR43095:SF5">
    <property type="entry name" value="XYLULOSE KINASE"/>
    <property type="match status" value="1"/>
</dbReference>
<organism evidence="6 7">
    <name type="scientific">Rhizobium rhizogenes</name>
    <name type="common">Agrobacterium rhizogenes</name>
    <dbReference type="NCBI Taxonomy" id="359"/>
    <lineage>
        <taxon>Bacteria</taxon>
        <taxon>Pseudomonadati</taxon>
        <taxon>Pseudomonadota</taxon>
        <taxon>Alphaproteobacteria</taxon>
        <taxon>Hyphomicrobiales</taxon>
        <taxon>Rhizobiaceae</taxon>
        <taxon>Rhizobium/Agrobacterium group</taxon>
        <taxon>Rhizobium</taxon>
    </lineage>
</organism>
<feature type="domain" description="Carbohydrate kinase FGGY C-terminal" evidence="5">
    <location>
        <begin position="252"/>
        <end position="426"/>
    </location>
</feature>
<dbReference type="Pfam" id="PF21546">
    <property type="entry name" value="FGGY_C_2"/>
    <property type="match status" value="1"/>
</dbReference>
<reference evidence="6 7" key="1">
    <citation type="submission" date="2018-04" db="EMBL/GenBank/DDBJ databases">
        <authorList>
            <person name="Hagen T."/>
        </authorList>
    </citation>
    <scope>NUCLEOTIDE SEQUENCE [LARGE SCALE GENOMIC DNA]</scope>
    <source>
        <strain evidence="6 7">TPD7009</strain>
    </source>
</reference>
<dbReference type="SUPFAM" id="SSF53067">
    <property type="entry name" value="Actin-like ATPase domain"/>
    <property type="match status" value="2"/>
</dbReference>
<name>A0AA92H7B3_RHIRH</name>
<dbReference type="EMBL" id="QDFR01000012">
    <property type="protein sequence ID" value="PVE50333.1"/>
    <property type="molecule type" value="Genomic_DNA"/>
</dbReference>
<gene>
    <name evidence="6" type="ORF">DC430_22140</name>
</gene>
<dbReference type="GO" id="GO:0016301">
    <property type="term" value="F:kinase activity"/>
    <property type="evidence" value="ECO:0007669"/>
    <property type="project" value="UniProtKB-KW"/>
</dbReference>
<dbReference type="AlphaFoldDB" id="A0AA92H7B3"/>
<dbReference type="PANTHER" id="PTHR43095">
    <property type="entry name" value="SUGAR KINASE"/>
    <property type="match status" value="1"/>
</dbReference>